<dbReference type="PANTHER" id="PTHR39087:SF2">
    <property type="entry name" value="UPF0104 MEMBRANE PROTEIN MJ1595"/>
    <property type="match status" value="1"/>
</dbReference>
<dbReference type="NCBIfam" id="TIGR00374">
    <property type="entry name" value="flippase-like domain"/>
    <property type="match status" value="1"/>
</dbReference>
<dbReference type="STRING" id="516051.VC82_1154"/>
<sequence length="309" mass="34238">MPIAFGVFLVWYSYNATTAEERGQIVHYIKNADPFWVSLSIVIGILSHISRAIRWNYMLQPMGYSPRLGNNVLMILIAYLANLGIPRSGEILRASALTTYEEVPFEKGFGTIVTERVIDLIMLFLIIIVALLMQTSVIIEFLNEKGINLAGAALILAVGIIGLWLSIKFLRKSKSGWAHKLKNFLKGLLEGVMSVFKMEKKWPFIFHTLFIWAAYIGMFWVIKYTVPETVDLSLGELLVAFIAGAFAMSTTNGGIGLYPIAVSGALGIYGISSVSGDAFGWIMWIAQTLMVVVFGAISFVLLPLLNRGR</sequence>
<keyword evidence="5 6" id="KW-0472">Membrane</keyword>
<feature type="transmembrane region" description="Helical" evidence="6">
    <location>
        <begin position="147"/>
        <end position="167"/>
    </location>
</feature>
<dbReference type="EMBL" id="CP011071">
    <property type="protein sequence ID" value="AKA34796.1"/>
    <property type="molecule type" value="Genomic_DNA"/>
</dbReference>
<evidence type="ECO:0000313" key="8">
    <source>
        <dbReference type="Proteomes" id="UP000032726"/>
    </source>
</evidence>
<accession>A0A0D5YSG3</accession>
<evidence type="ECO:0000256" key="1">
    <source>
        <dbReference type="ARBA" id="ARBA00004651"/>
    </source>
</evidence>
<evidence type="ECO:0000256" key="2">
    <source>
        <dbReference type="ARBA" id="ARBA00022475"/>
    </source>
</evidence>
<evidence type="ECO:0000256" key="5">
    <source>
        <dbReference type="ARBA" id="ARBA00023136"/>
    </source>
</evidence>
<keyword evidence="8" id="KW-1185">Reference proteome</keyword>
<dbReference type="AlphaFoldDB" id="A0A0D5YSG3"/>
<feature type="transmembrane region" description="Helical" evidence="6">
    <location>
        <begin position="117"/>
        <end position="141"/>
    </location>
</feature>
<feature type="transmembrane region" description="Helical" evidence="6">
    <location>
        <begin position="204"/>
        <end position="226"/>
    </location>
</feature>
<evidence type="ECO:0000256" key="6">
    <source>
        <dbReference type="SAM" id="Phobius"/>
    </source>
</evidence>
<dbReference type="KEGG" id="mlt:VC82_1154"/>
<dbReference type="InterPro" id="IPR022791">
    <property type="entry name" value="L-PG_synthase/AglD"/>
</dbReference>
<dbReference type="PANTHER" id="PTHR39087">
    <property type="entry name" value="UPF0104 MEMBRANE PROTEIN MJ1595"/>
    <property type="match status" value="1"/>
</dbReference>
<dbReference type="GO" id="GO:0005886">
    <property type="term" value="C:plasma membrane"/>
    <property type="evidence" value="ECO:0007669"/>
    <property type="project" value="UniProtKB-SubCell"/>
</dbReference>
<keyword evidence="4 6" id="KW-1133">Transmembrane helix</keyword>
<proteinExistence type="predicted"/>
<comment type="subcellular location">
    <subcellularLocation>
        <location evidence="1">Cell membrane</location>
        <topology evidence="1">Multi-pass membrane protein</topology>
    </subcellularLocation>
</comment>
<evidence type="ECO:0000256" key="3">
    <source>
        <dbReference type="ARBA" id="ARBA00022692"/>
    </source>
</evidence>
<evidence type="ECO:0000256" key="4">
    <source>
        <dbReference type="ARBA" id="ARBA00022989"/>
    </source>
</evidence>
<feature type="transmembrane region" description="Helical" evidence="6">
    <location>
        <begin position="281"/>
        <end position="305"/>
    </location>
</feature>
<dbReference type="Proteomes" id="UP000032726">
    <property type="component" value="Chromosome"/>
</dbReference>
<organism evidence="7 8">
    <name type="scientific">Flagellimonas lutaonensis</name>
    <dbReference type="NCBI Taxonomy" id="516051"/>
    <lineage>
        <taxon>Bacteria</taxon>
        <taxon>Pseudomonadati</taxon>
        <taxon>Bacteroidota</taxon>
        <taxon>Flavobacteriia</taxon>
        <taxon>Flavobacteriales</taxon>
        <taxon>Flavobacteriaceae</taxon>
        <taxon>Flagellimonas</taxon>
    </lineage>
</organism>
<dbReference type="Pfam" id="PF03706">
    <property type="entry name" value="LPG_synthase_TM"/>
    <property type="match status" value="1"/>
</dbReference>
<keyword evidence="3 6" id="KW-0812">Transmembrane</keyword>
<reference evidence="7 8" key="1">
    <citation type="submission" date="2015-03" db="EMBL/GenBank/DDBJ databases">
        <title>Complete genome sequence of Muricauda lutaonensis CC-HSB-11T, isolated from a coastal hot spring.</title>
        <authorList>
            <person name="Kim K.M."/>
        </authorList>
    </citation>
    <scope>NUCLEOTIDE SEQUENCE [LARGE SCALE GENOMIC DNA]</scope>
    <source>
        <strain evidence="7 8">CC-HSB-11</strain>
    </source>
</reference>
<dbReference type="PATRIC" id="fig|516051.4.peg.1193"/>
<dbReference type="HOGENOM" id="CLU_048072_0_1_10"/>
<gene>
    <name evidence="7" type="ORF">VC82_1154</name>
</gene>
<feature type="transmembrane region" description="Helical" evidence="6">
    <location>
        <begin position="35"/>
        <end position="53"/>
    </location>
</feature>
<protein>
    <submittedName>
        <fullName evidence="7">Membrane protein</fullName>
    </submittedName>
</protein>
<name>A0A0D5YSG3_9FLAO</name>
<keyword evidence="2" id="KW-1003">Cell membrane</keyword>
<evidence type="ECO:0000313" key="7">
    <source>
        <dbReference type="EMBL" id="AKA34796.1"/>
    </source>
</evidence>